<comment type="subcellular location">
    <subcellularLocation>
        <location evidence="1">Mitochondrion outer membrane</location>
    </subcellularLocation>
</comment>
<evidence type="ECO:0000256" key="10">
    <source>
        <dbReference type="ARBA" id="ARBA00048336"/>
    </source>
</evidence>
<dbReference type="GO" id="GO:0090141">
    <property type="term" value="P:positive regulation of mitochondrial fission"/>
    <property type="evidence" value="ECO:0007669"/>
    <property type="project" value="TreeGrafter"/>
</dbReference>
<dbReference type="Proteomes" id="UP000887563">
    <property type="component" value="Unplaced"/>
</dbReference>
<dbReference type="Pfam" id="PF00300">
    <property type="entry name" value="His_Phos_1"/>
    <property type="match status" value="1"/>
</dbReference>
<evidence type="ECO:0000256" key="5">
    <source>
        <dbReference type="ARBA" id="ARBA00022801"/>
    </source>
</evidence>
<evidence type="ECO:0000256" key="8">
    <source>
        <dbReference type="ARBA" id="ARBA00042520"/>
    </source>
</evidence>
<dbReference type="WBParaSite" id="Minc3s00053g02806">
    <property type="protein sequence ID" value="Minc3s00053g02806"/>
    <property type="gene ID" value="Minc3s00053g02806"/>
</dbReference>
<evidence type="ECO:0000256" key="2">
    <source>
        <dbReference type="ARBA" id="ARBA00006717"/>
    </source>
</evidence>
<protein>
    <recommendedName>
        <fullName evidence="6">Serine/threonine-protein phosphatase PGAM5, mitochondrial</fullName>
        <ecNumber evidence="3">3.1.3.16</ecNumber>
    </recommendedName>
    <alternativeName>
        <fullName evidence="8">Phosphoglycerate mutase family member 5 homolog</fullName>
    </alternativeName>
    <alternativeName>
        <fullName evidence="7">Serine/threonine-protein phosphatase Pgam5, mitochondrial</fullName>
    </alternativeName>
</protein>
<dbReference type="SMART" id="SM00855">
    <property type="entry name" value="PGAM"/>
    <property type="match status" value="1"/>
</dbReference>
<evidence type="ECO:0000256" key="4">
    <source>
        <dbReference type="ARBA" id="ARBA00022787"/>
    </source>
</evidence>
<dbReference type="InterPro" id="IPR013078">
    <property type="entry name" value="His_Pase_superF_clade-1"/>
</dbReference>
<comment type="catalytic activity">
    <reaction evidence="10">
        <text>O-phospho-L-threonyl-[protein] + H2O = L-threonyl-[protein] + phosphate</text>
        <dbReference type="Rhea" id="RHEA:47004"/>
        <dbReference type="Rhea" id="RHEA-COMP:11060"/>
        <dbReference type="Rhea" id="RHEA-COMP:11605"/>
        <dbReference type="ChEBI" id="CHEBI:15377"/>
        <dbReference type="ChEBI" id="CHEBI:30013"/>
        <dbReference type="ChEBI" id="CHEBI:43474"/>
        <dbReference type="ChEBI" id="CHEBI:61977"/>
        <dbReference type="EC" id="3.1.3.16"/>
    </reaction>
</comment>
<evidence type="ECO:0000256" key="1">
    <source>
        <dbReference type="ARBA" id="ARBA00004294"/>
    </source>
</evidence>
<comment type="catalytic activity">
    <reaction evidence="9">
        <text>O-phospho-L-seryl-[protein] + H2O = L-seryl-[protein] + phosphate</text>
        <dbReference type="Rhea" id="RHEA:20629"/>
        <dbReference type="Rhea" id="RHEA-COMP:9863"/>
        <dbReference type="Rhea" id="RHEA-COMP:11604"/>
        <dbReference type="ChEBI" id="CHEBI:15377"/>
        <dbReference type="ChEBI" id="CHEBI:29999"/>
        <dbReference type="ChEBI" id="CHEBI:43474"/>
        <dbReference type="ChEBI" id="CHEBI:83421"/>
        <dbReference type="EC" id="3.1.3.16"/>
    </reaction>
</comment>
<evidence type="ECO:0000256" key="6">
    <source>
        <dbReference type="ARBA" id="ARBA00039765"/>
    </source>
</evidence>
<dbReference type="AlphaFoldDB" id="A0A914KN30"/>
<dbReference type="GO" id="GO:0004722">
    <property type="term" value="F:protein serine/threonine phosphatase activity"/>
    <property type="evidence" value="ECO:0007669"/>
    <property type="project" value="UniProtKB-EC"/>
</dbReference>
<name>A0A914KN30_MELIC</name>
<dbReference type="SUPFAM" id="SSF53254">
    <property type="entry name" value="Phosphoglycerate mutase-like"/>
    <property type="match status" value="1"/>
</dbReference>
<evidence type="ECO:0000256" key="9">
    <source>
        <dbReference type="ARBA" id="ARBA00047761"/>
    </source>
</evidence>
<sequence length="239" mass="27654">MLKDDKKRPIYYAQSSAGFHVEFIVGFIVHHQFPWGCFDLIFHFSRDPRSIVERENELTGMTPQQLKDLIANNTPKATRNIFLIRHGQYKKEKAKEKKKLTPLGREQAEFLGKRLTMAKNQLKIDKCVFSTLIRARETGEIMAKQMPHLKIGCTLDSMLEEGAPYPGNPAHGWNPGPFQLHTDGARIEAAFRKYFHRAKLSQEEDSFELIVCHANVIRYFVCRKLDFIDGKSIIFTEKQ</sequence>
<dbReference type="GO" id="GO:0005741">
    <property type="term" value="C:mitochondrial outer membrane"/>
    <property type="evidence" value="ECO:0007669"/>
    <property type="project" value="UniProtKB-SubCell"/>
</dbReference>
<dbReference type="CDD" id="cd07067">
    <property type="entry name" value="HP_PGM_like"/>
    <property type="match status" value="1"/>
</dbReference>
<keyword evidence="4" id="KW-0496">Mitochondrion</keyword>
<dbReference type="PANTHER" id="PTHR20935">
    <property type="entry name" value="PHOSPHOGLYCERATE MUTASE-RELATED"/>
    <property type="match status" value="1"/>
</dbReference>
<comment type="similarity">
    <text evidence="2">Belongs to the phosphoglycerate mutase family. BPG-dependent PGAM subfamily.</text>
</comment>
<dbReference type="EC" id="3.1.3.16" evidence="3"/>
<proteinExistence type="inferred from homology"/>
<keyword evidence="4" id="KW-0472">Membrane</keyword>
<keyword evidence="5" id="KW-0378">Hydrolase</keyword>
<dbReference type="PANTHER" id="PTHR20935:SF0">
    <property type="entry name" value="SERINE_THREONINE-PROTEIN PHOSPHATASE PGAM5, MITOCHONDRIAL"/>
    <property type="match status" value="1"/>
</dbReference>
<dbReference type="InterPro" id="IPR051021">
    <property type="entry name" value="Mito_Ser/Thr_phosphatase"/>
</dbReference>
<accession>A0A914KN30</accession>
<reference evidence="12" key="1">
    <citation type="submission" date="2022-11" db="UniProtKB">
        <authorList>
            <consortium name="WormBaseParasite"/>
        </authorList>
    </citation>
    <scope>IDENTIFICATION</scope>
</reference>
<evidence type="ECO:0000313" key="11">
    <source>
        <dbReference type="Proteomes" id="UP000887563"/>
    </source>
</evidence>
<keyword evidence="11" id="KW-1185">Reference proteome</keyword>
<keyword evidence="4" id="KW-1000">Mitochondrion outer membrane</keyword>
<organism evidence="11 12">
    <name type="scientific">Meloidogyne incognita</name>
    <name type="common">Southern root-knot nematode worm</name>
    <name type="synonym">Oxyuris incognita</name>
    <dbReference type="NCBI Taxonomy" id="6306"/>
    <lineage>
        <taxon>Eukaryota</taxon>
        <taxon>Metazoa</taxon>
        <taxon>Ecdysozoa</taxon>
        <taxon>Nematoda</taxon>
        <taxon>Chromadorea</taxon>
        <taxon>Rhabditida</taxon>
        <taxon>Tylenchina</taxon>
        <taxon>Tylenchomorpha</taxon>
        <taxon>Tylenchoidea</taxon>
        <taxon>Meloidogynidae</taxon>
        <taxon>Meloidogyninae</taxon>
        <taxon>Meloidogyne</taxon>
        <taxon>Meloidogyne incognita group</taxon>
    </lineage>
</organism>
<evidence type="ECO:0000256" key="3">
    <source>
        <dbReference type="ARBA" id="ARBA00013081"/>
    </source>
</evidence>
<evidence type="ECO:0000313" key="12">
    <source>
        <dbReference type="WBParaSite" id="Minc3s00053g02806"/>
    </source>
</evidence>
<dbReference type="InterPro" id="IPR029033">
    <property type="entry name" value="His_PPase_superfam"/>
</dbReference>
<evidence type="ECO:0000256" key="7">
    <source>
        <dbReference type="ARBA" id="ARBA00040722"/>
    </source>
</evidence>
<dbReference type="Gene3D" id="3.40.50.1240">
    <property type="entry name" value="Phosphoglycerate mutase-like"/>
    <property type="match status" value="1"/>
</dbReference>